<dbReference type="FunFam" id="1.25.40.20:FF:000079">
    <property type="entry name" value="Protein phosphatase 1 regulatory subunit 16B"/>
    <property type="match status" value="1"/>
</dbReference>
<evidence type="ECO:0000256" key="5">
    <source>
        <dbReference type="ARBA" id="ARBA00022737"/>
    </source>
</evidence>
<evidence type="ECO:0000256" key="7">
    <source>
        <dbReference type="ARBA" id="ARBA00023054"/>
    </source>
</evidence>
<keyword evidence="4" id="KW-0597">Phosphoprotein</keyword>
<comment type="subcellular location">
    <subcellularLocation>
        <location evidence="1">Cell membrane</location>
        <topology evidence="1">Lipid-anchor</topology>
    </subcellularLocation>
</comment>
<feature type="compositionally biased region" description="Polar residues" evidence="16">
    <location>
        <begin position="399"/>
        <end position="415"/>
    </location>
</feature>
<dbReference type="Pfam" id="PF12796">
    <property type="entry name" value="Ank_2"/>
    <property type="match status" value="2"/>
</dbReference>
<keyword evidence="9" id="KW-0564">Palmitate</keyword>
<feature type="compositionally biased region" description="Low complexity" evidence="16">
    <location>
        <begin position="364"/>
        <end position="398"/>
    </location>
</feature>
<evidence type="ECO:0000256" key="12">
    <source>
        <dbReference type="ARBA" id="ARBA00055219"/>
    </source>
</evidence>
<evidence type="ECO:0000256" key="15">
    <source>
        <dbReference type="PROSITE-ProRule" id="PRU00023"/>
    </source>
</evidence>
<evidence type="ECO:0000256" key="16">
    <source>
        <dbReference type="SAM" id="MobiDB-lite"/>
    </source>
</evidence>
<accession>V5IAG6</accession>
<feature type="region of interest" description="Disordered" evidence="16">
    <location>
        <begin position="362"/>
        <end position="430"/>
    </location>
</feature>
<dbReference type="PANTHER" id="PTHR24179:SF29">
    <property type="entry name" value="LD46604P"/>
    <property type="match status" value="1"/>
</dbReference>
<dbReference type="OrthoDB" id="19014at2759"/>
<proteinExistence type="predicted"/>
<keyword evidence="3" id="KW-0488">Methylation</keyword>
<sequence length="530" mass="59249">MEHFQLIEEMPRIEQMPTQERLILARKRRNQQLKVWSQKDKEHSRKTPKQQKSNKRGIFFNDSVVLLEAAARNDIDEVRRMLVKGVSPDSCNEDGLTALHQCCIDDNEPMLLLLLEYGANVNAEDSEKWTPLHAAATCGHLKLVRILISHGANLLAVNADGNMPYDICEDEAALDYIEGEMAKRGVTQQLIDETRAATERQMLIDVKKLAASGGNLECYDSQGATPLHIAAANGYISVVEFLLDHGVRTDVKDKDDWQPSHAAACWGHLEVLELLAQAGANLNAKNKHDETPSDICEDPEIKERILELRTEQEIKKQAEAKRKVRRSQSNTRTQSVRRTSLRDKGLTARRDAVEEARLRLQAENSGLDSNDSNNSISNSSPKIILNNNHLDDLNTNTNKENNAISPVNNESNAIQITEDRRAPEGKDDDSVLDDQLMDTNEKTYTTDVNGKVTVHVVVTINGNGTLADLKKQRMQIRNSSNDVNSITSPVGSITETESNLSPSTDIVRFTGNTTEENIEYSKPKRCCIIQ</sequence>
<evidence type="ECO:0000256" key="13">
    <source>
        <dbReference type="ARBA" id="ARBA00063230"/>
    </source>
</evidence>
<feature type="region of interest" description="Disordered" evidence="16">
    <location>
        <begin position="480"/>
        <end position="499"/>
    </location>
</feature>
<dbReference type="SMART" id="SM00248">
    <property type="entry name" value="ANK"/>
    <property type="match status" value="5"/>
</dbReference>
<evidence type="ECO:0000256" key="6">
    <source>
        <dbReference type="ARBA" id="ARBA00023043"/>
    </source>
</evidence>
<dbReference type="InterPro" id="IPR051226">
    <property type="entry name" value="PP1_Regulatory_Subunit"/>
</dbReference>
<keyword evidence="7" id="KW-0175">Coiled coil</keyword>
<keyword evidence="6 15" id="KW-0040">ANK repeat</keyword>
<evidence type="ECO:0000256" key="11">
    <source>
        <dbReference type="ARBA" id="ARBA00023289"/>
    </source>
</evidence>
<evidence type="ECO:0000256" key="1">
    <source>
        <dbReference type="ARBA" id="ARBA00004193"/>
    </source>
</evidence>
<reference evidence="17" key="1">
    <citation type="submission" date="2013-07" db="EMBL/GenBank/DDBJ databases">
        <title>Midgut Transcriptome Profiling of Anoplphora glabripennis, a Lignocellulose Degrading, Wood-Boring Cerambycid.</title>
        <authorList>
            <person name="Scully E.D."/>
            <person name="Hoover K."/>
            <person name="Carlson J.E."/>
            <person name="Tien M."/>
            <person name="Geib S.M."/>
        </authorList>
    </citation>
    <scope>NUCLEOTIDE SEQUENCE</scope>
</reference>
<dbReference type="GO" id="GO:0017020">
    <property type="term" value="F:myosin phosphatase regulator activity"/>
    <property type="evidence" value="ECO:0007669"/>
    <property type="project" value="TreeGrafter"/>
</dbReference>
<feature type="region of interest" description="Disordered" evidence="16">
    <location>
        <begin position="316"/>
        <end position="349"/>
    </location>
</feature>
<dbReference type="GO" id="GO:0005737">
    <property type="term" value="C:cytoplasm"/>
    <property type="evidence" value="ECO:0007669"/>
    <property type="project" value="TreeGrafter"/>
</dbReference>
<dbReference type="GO" id="GO:0004857">
    <property type="term" value="F:enzyme inhibitor activity"/>
    <property type="evidence" value="ECO:0007669"/>
    <property type="project" value="TreeGrafter"/>
</dbReference>
<dbReference type="GO" id="GO:0005886">
    <property type="term" value="C:plasma membrane"/>
    <property type="evidence" value="ECO:0007669"/>
    <property type="project" value="UniProtKB-SubCell"/>
</dbReference>
<evidence type="ECO:0000256" key="4">
    <source>
        <dbReference type="ARBA" id="ARBA00022553"/>
    </source>
</evidence>
<gene>
    <name evidence="17" type="primary">PP16B</name>
</gene>
<comment type="subunit">
    <text evidence="13">Binds PP1.</text>
</comment>
<dbReference type="AlphaFoldDB" id="V5IAG6"/>
<feature type="compositionally biased region" description="Basic and acidic residues" evidence="16">
    <location>
        <begin position="340"/>
        <end position="349"/>
    </location>
</feature>
<dbReference type="KEGG" id="agb:108912972"/>
<feature type="region of interest" description="Disordered" evidence="16">
    <location>
        <begin position="34"/>
        <end position="53"/>
    </location>
</feature>
<feature type="repeat" description="ANK" evidence="15">
    <location>
        <begin position="127"/>
        <end position="159"/>
    </location>
</feature>
<evidence type="ECO:0000256" key="14">
    <source>
        <dbReference type="ARBA" id="ARBA00072668"/>
    </source>
</evidence>
<protein>
    <recommendedName>
        <fullName evidence="14">Protein phosphatase 1 regulatory subunit 16A</fullName>
    </recommendedName>
</protein>
<comment type="function">
    <text evidence="12">Inhibits protein phosphatase 1 activity toward phosphorylase, myosin light chain and myosin substrates.</text>
</comment>
<keyword evidence="8" id="KW-0472">Membrane</keyword>
<dbReference type="PANTHER" id="PTHR24179">
    <property type="entry name" value="PROTEIN PHOSPHATASE 1 REGULATORY SUBUNIT 12"/>
    <property type="match status" value="1"/>
</dbReference>
<evidence type="ECO:0000256" key="3">
    <source>
        <dbReference type="ARBA" id="ARBA00022481"/>
    </source>
</evidence>
<keyword evidence="11" id="KW-0636">Prenylation</keyword>
<dbReference type="InterPro" id="IPR036770">
    <property type="entry name" value="Ankyrin_rpt-contain_sf"/>
</dbReference>
<dbReference type="PROSITE" id="PS50297">
    <property type="entry name" value="ANK_REP_REGION"/>
    <property type="match status" value="4"/>
</dbReference>
<evidence type="ECO:0000256" key="10">
    <source>
        <dbReference type="ARBA" id="ARBA00023288"/>
    </source>
</evidence>
<feature type="repeat" description="ANK" evidence="15">
    <location>
        <begin position="94"/>
        <end position="126"/>
    </location>
</feature>
<feature type="compositionally biased region" description="Polar residues" evidence="16">
    <location>
        <begin position="327"/>
        <end position="338"/>
    </location>
</feature>
<feature type="repeat" description="ANK" evidence="15">
    <location>
        <begin position="222"/>
        <end position="254"/>
    </location>
</feature>
<keyword evidence="5" id="KW-0677">Repeat</keyword>
<name>V5IAG6_ANOGL</name>
<keyword evidence="2" id="KW-1003">Cell membrane</keyword>
<dbReference type="PRINTS" id="PR01415">
    <property type="entry name" value="ANKYRIN"/>
</dbReference>
<keyword evidence="10" id="KW-0449">Lipoprotein</keyword>
<dbReference type="PROSITE" id="PS50088">
    <property type="entry name" value="ANK_REPEAT"/>
    <property type="match status" value="4"/>
</dbReference>
<evidence type="ECO:0000313" key="17">
    <source>
        <dbReference type="EMBL" id="JAB67246.1"/>
    </source>
</evidence>
<dbReference type="InterPro" id="IPR002110">
    <property type="entry name" value="Ankyrin_rpt"/>
</dbReference>
<dbReference type="SUPFAM" id="SSF48403">
    <property type="entry name" value="Ankyrin repeat"/>
    <property type="match status" value="1"/>
</dbReference>
<evidence type="ECO:0000256" key="9">
    <source>
        <dbReference type="ARBA" id="ARBA00023139"/>
    </source>
</evidence>
<evidence type="ECO:0000256" key="8">
    <source>
        <dbReference type="ARBA" id="ARBA00023136"/>
    </source>
</evidence>
<dbReference type="FunFam" id="1.25.40.20:FF:000198">
    <property type="entry name" value="Myosin binding subunit, isoform P"/>
    <property type="match status" value="1"/>
</dbReference>
<feature type="repeat" description="ANK" evidence="15">
    <location>
        <begin position="255"/>
        <end position="287"/>
    </location>
</feature>
<dbReference type="EMBL" id="GALX01001220">
    <property type="protein sequence ID" value="JAB67246.1"/>
    <property type="molecule type" value="Transcribed_RNA"/>
</dbReference>
<dbReference type="GeneID" id="108912972"/>
<evidence type="ECO:0000256" key="2">
    <source>
        <dbReference type="ARBA" id="ARBA00022475"/>
    </source>
</evidence>
<organism evidence="17">
    <name type="scientific">Anoplophora glabripennis</name>
    <name type="common">Asian longhorn beetle</name>
    <name type="synonym">Anoplophora nobilis</name>
    <dbReference type="NCBI Taxonomy" id="217634"/>
    <lineage>
        <taxon>Eukaryota</taxon>
        <taxon>Metazoa</taxon>
        <taxon>Ecdysozoa</taxon>
        <taxon>Arthropoda</taxon>
        <taxon>Hexapoda</taxon>
        <taxon>Insecta</taxon>
        <taxon>Pterygota</taxon>
        <taxon>Neoptera</taxon>
        <taxon>Endopterygota</taxon>
        <taxon>Coleoptera</taxon>
        <taxon>Polyphaga</taxon>
        <taxon>Cucujiformia</taxon>
        <taxon>Chrysomeloidea</taxon>
        <taxon>Cerambycidae</taxon>
        <taxon>Lamiinae</taxon>
        <taxon>Lamiini</taxon>
        <taxon>Anoplophora</taxon>
    </lineage>
</organism>
<feature type="compositionally biased region" description="Basic and acidic residues" evidence="16">
    <location>
        <begin position="417"/>
        <end position="429"/>
    </location>
</feature>
<dbReference type="Gene3D" id="1.25.40.20">
    <property type="entry name" value="Ankyrin repeat-containing domain"/>
    <property type="match status" value="2"/>
</dbReference>